<dbReference type="InterPro" id="IPR043128">
    <property type="entry name" value="Rev_trsase/Diguanyl_cyclase"/>
</dbReference>
<evidence type="ECO:0000259" key="4">
    <source>
        <dbReference type="PROSITE" id="PS50887"/>
    </source>
</evidence>
<dbReference type="RefSeq" id="WP_122913575.1">
    <property type="nucleotide sequence ID" value="NZ_RHHT01000026.1"/>
</dbReference>
<evidence type="ECO:0000259" key="3">
    <source>
        <dbReference type="PROSITE" id="PS50883"/>
    </source>
</evidence>
<accession>A0A3M8CS44</accession>
<dbReference type="InterPro" id="IPR035965">
    <property type="entry name" value="PAS-like_dom_sf"/>
</dbReference>
<dbReference type="SMART" id="SM00052">
    <property type="entry name" value="EAL"/>
    <property type="match status" value="1"/>
</dbReference>
<dbReference type="EMBL" id="RHHT01000026">
    <property type="protein sequence ID" value="RNB78241.1"/>
    <property type="molecule type" value="Genomic_DNA"/>
</dbReference>
<dbReference type="SUPFAM" id="SSF55073">
    <property type="entry name" value="Nucleotide cyclase"/>
    <property type="match status" value="1"/>
</dbReference>
<dbReference type="PANTHER" id="PTHR44757:SF2">
    <property type="entry name" value="BIOFILM ARCHITECTURE MAINTENANCE PROTEIN MBAA"/>
    <property type="match status" value="1"/>
</dbReference>
<dbReference type="PROSITE" id="PS50113">
    <property type="entry name" value="PAC"/>
    <property type="match status" value="1"/>
</dbReference>
<comment type="caution">
    <text evidence="5">The sequence shown here is derived from an EMBL/GenBank/DDBJ whole genome shotgun (WGS) entry which is preliminary data.</text>
</comment>
<evidence type="ECO:0000313" key="5">
    <source>
        <dbReference type="EMBL" id="RNB78241.1"/>
    </source>
</evidence>
<dbReference type="Gene3D" id="3.30.450.20">
    <property type="entry name" value="PAS domain"/>
    <property type="match status" value="2"/>
</dbReference>
<gene>
    <name evidence="5" type="ORF">EDM58_12105</name>
</gene>
<evidence type="ECO:0000259" key="2">
    <source>
        <dbReference type="PROSITE" id="PS50113"/>
    </source>
</evidence>
<dbReference type="SUPFAM" id="SSF55785">
    <property type="entry name" value="PYP-like sensor domain (PAS domain)"/>
    <property type="match status" value="2"/>
</dbReference>
<dbReference type="InterPro" id="IPR001633">
    <property type="entry name" value="EAL_dom"/>
</dbReference>
<reference evidence="5 6" key="1">
    <citation type="submission" date="2018-10" db="EMBL/GenBank/DDBJ databases">
        <title>Phylogenomics of Brevibacillus.</title>
        <authorList>
            <person name="Dunlap C."/>
        </authorList>
    </citation>
    <scope>NUCLEOTIDE SEQUENCE [LARGE SCALE GENOMIC DNA]</scope>
    <source>
        <strain evidence="5 6">JCM 15085</strain>
    </source>
</reference>
<dbReference type="CDD" id="cd01948">
    <property type="entry name" value="EAL"/>
    <property type="match status" value="1"/>
</dbReference>
<dbReference type="InterPro" id="IPR000700">
    <property type="entry name" value="PAS-assoc_C"/>
</dbReference>
<dbReference type="Proteomes" id="UP000281915">
    <property type="component" value="Unassembled WGS sequence"/>
</dbReference>
<feature type="domain" description="PAS" evidence="1">
    <location>
        <begin position="134"/>
        <end position="207"/>
    </location>
</feature>
<dbReference type="CDD" id="cd01949">
    <property type="entry name" value="GGDEF"/>
    <property type="match status" value="1"/>
</dbReference>
<dbReference type="InterPro" id="IPR013655">
    <property type="entry name" value="PAS_fold_3"/>
</dbReference>
<dbReference type="PROSITE" id="PS50887">
    <property type="entry name" value="GGDEF"/>
    <property type="match status" value="1"/>
</dbReference>
<dbReference type="NCBIfam" id="TIGR00229">
    <property type="entry name" value="sensory_box"/>
    <property type="match status" value="2"/>
</dbReference>
<dbReference type="Pfam" id="PF00563">
    <property type="entry name" value="EAL"/>
    <property type="match status" value="1"/>
</dbReference>
<feature type="domain" description="PAS" evidence="1">
    <location>
        <begin position="10"/>
        <end position="80"/>
    </location>
</feature>
<organism evidence="5 6">
    <name type="scientific">Brevibacillus panacihumi</name>
    <dbReference type="NCBI Taxonomy" id="497735"/>
    <lineage>
        <taxon>Bacteria</taxon>
        <taxon>Bacillati</taxon>
        <taxon>Bacillota</taxon>
        <taxon>Bacilli</taxon>
        <taxon>Bacillales</taxon>
        <taxon>Paenibacillaceae</taxon>
        <taxon>Brevibacillus</taxon>
    </lineage>
</organism>
<evidence type="ECO:0000259" key="1">
    <source>
        <dbReference type="PROSITE" id="PS50112"/>
    </source>
</evidence>
<dbReference type="SUPFAM" id="SSF141868">
    <property type="entry name" value="EAL domain-like"/>
    <property type="match status" value="1"/>
</dbReference>
<dbReference type="PROSITE" id="PS50883">
    <property type="entry name" value="EAL"/>
    <property type="match status" value="1"/>
</dbReference>
<proteinExistence type="predicted"/>
<dbReference type="Pfam" id="PF00990">
    <property type="entry name" value="GGDEF"/>
    <property type="match status" value="1"/>
</dbReference>
<dbReference type="InterPro" id="IPR001610">
    <property type="entry name" value="PAC"/>
</dbReference>
<dbReference type="SMART" id="SM00086">
    <property type="entry name" value="PAC"/>
    <property type="match status" value="2"/>
</dbReference>
<dbReference type="InterPro" id="IPR013767">
    <property type="entry name" value="PAS_fold"/>
</dbReference>
<dbReference type="InterPro" id="IPR029787">
    <property type="entry name" value="Nucleotide_cyclase"/>
</dbReference>
<dbReference type="NCBIfam" id="TIGR00254">
    <property type="entry name" value="GGDEF"/>
    <property type="match status" value="1"/>
</dbReference>
<dbReference type="InterPro" id="IPR000160">
    <property type="entry name" value="GGDEF_dom"/>
</dbReference>
<dbReference type="InterPro" id="IPR000014">
    <property type="entry name" value="PAS"/>
</dbReference>
<sequence>MSNKVPQRLQLEIYKTLFENNPDAGYAIDSEGYFFFTNESTLQLTGYTRAELHQMNFLPFIKEEDRDRVVQHFVSALNGNVEKFVTTITPKNGEDVDLYVTAVPIILNGSTKGIVGIAKNLSDLHATQNELIQSRNQLQHIFDSIDVCLWSMDMQTNSLLHISPACQKIYGYTQQEFAEDPSLWRRVIHPLDRKQVEARQPLLLEGKALKHDYRIVDKNGKCKWISDYTIPILDEFNQLVRLDGVCNDITQQKVYEEQLHFMAYHDTLTGLPNRRLLTDRLQQALTKAAANKTKVALLFLDLDRFTCINDSLGHNVGDELLQIVSNRLTSRQLEWGTISRQGGDEFAIVLEDFTRIETVLSAVEKALWMISSPIWLNGQEYVITTSIGISMYPDHGHDPDALLKRADQAMYFAKGRGGNQYQIYRPGMAKDLSRKVLIEQSLHKALGNNEFFLVYQPIIHAPTGIIVGFEALIRWHHPLLGMISPSEFIPLAEEAGLIHSIGIWILKTACLQSKSWQKEGLASTYVSINASARQFDNDDFVKTIEQILDETGLPPHCLRIEITESTAMTNVMEMISKLTELSRLGVNISIDDFGTGYSSLSYLKKFPINTLKVDQSFVRDISKDKNQEAIIQAIVALADSLGIHVVAEGVEAVEQYLFLQKMGCQDMQGYFFSKPVPPEQVEDLLRSGCSFLLDIV</sequence>
<feature type="domain" description="GGDEF" evidence="4">
    <location>
        <begin position="293"/>
        <end position="426"/>
    </location>
</feature>
<feature type="domain" description="PAC" evidence="2">
    <location>
        <begin position="209"/>
        <end position="261"/>
    </location>
</feature>
<dbReference type="SMART" id="SM00091">
    <property type="entry name" value="PAS"/>
    <property type="match status" value="2"/>
</dbReference>
<feature type="domain" description="EAL" evidence="3">
    <location>
        <begin position="435"/>
        <end position="689"/>
    </location>
</feature>
<dbReference type="Gene3D" id="3.30.70.270">
    <property type="match status" value="1"/>
</dbReference>
<dbReference type="SMART" id="SM00267">
    <property type="entry name" value="GGDEF"/>
    <property type="match status" value="1"/>
</dbReference>
<dbReference type="InterPro" id="IPR052155">
    <property type="entry name" value="Biofilm_reg_signaling"/>
</dbReference>
<dbReference type="FunFam" id="3.20.20.450:FF:000001">
    <property type="entry name" value="Cyclic di-GMP phosphodiesterase yahA"/>
    <property type="match status" value="1"/>
</dbReference>
<dbReference type="Pfam" id="PF00989">
    <property type="entry name" value="PAS"/>
    <property type="match status" value="1"/>
</dbReference>
<dbReference type="CDD" id="cd00130">
    <property type="entry name" value="PAS"/>
    <property type="match status" value="2"/>
</dbReference>
<dbReference type="Gene3D" id="3.20.20.450">
    <property type="entry name" value="EAL domain"/>
    <property type="match status" value="1"/>
</dbReference>
<dbReference type="GO" id="GO:0006355">
    <property type="term" value="P:regulation of DNA-templated transcription"/>
    <property type="evidence" value="ECO:0007669"/>
    <property type="project" value="InterPro"/>
</dbReference>
<dbReference type="Pfam" id="PF08447">
    <property type="entry name" value="PAS_3"/>
    <property type="match status" value="1"/>
</dbReference>
<dbReference type="PANTHER" id="PTHR44757">
    <property type="entry name" value="DIGUANYLATE CYCLASE DGCP"/>
    <property type="match status" value="1"/>
</dbReference>
<dbReference type="PROSITE" id="PS50112">
    <property type="entry name" value="PAS"/>
    <property type="match status" value="2"/>
</dbReference>
<evidence type="ECO:0000313" key="6">
    <source>
        <dbReference type="Proteomes" id="UP000281915"/>
    </source>
</evidence>
<dbReference type="AlphaFoldDB" id="A0A3M8CS44"/>
<protein>
    <submittedName>
        <fullName evidence="5">EAL domain-containing protein</fullName>
    </submittedName>
</protein>
<dbReference type="InterPro" id="IPR035919">
    <property type="entry name" value="EAL_sf"/>
</dbReference>
<name>A0A3M8CS44_9BACL</name>